<feature type="transmembrane region" description="Helical" evidence="2">
    <location>
        <begin position="115"/>
        <end position="136"/>
    </location>
</feature>
<dbReference type="Proteomes" id="UP001596189">
    <property type="component" value="Unassembled WGS sequence"/>
</dbReference>
<organism evidence="3 4">
    <name type="scientific">Angustibacter luteus</name>
    <dbReference type="NCBI Taxonomy" id="658456"/>
    <lineage>
        <taxon>Bacteria</taxon>
        <taxon>Bacillati</taxon>
        <taxon>Actinomycetota</taxon>
        <taxon>Actinomycetes</taxon>
        <taxon>Kineosporiales</taxon>
        <taxon>Kineosporiaceae</taxon>
    </lineage>
</organism>
<keyword evidence="4" id="KW-1185">Reference proteome</keyword>
<evidence type="ECO:0008006" key="5">
    <source>
        <dbReference type="Google" id="ProtNLM"/>
    </source>
</evidence>
<sequence>MSAQPNQPDWAPSPADPMPYARTLAPAPSTDPASEDDFSDLDDLDSFDPDFPAADPRPTSADDVLDDEDAGPDDVTADQATADQATADQSAAPQPAAPVAVVAAPAKKGLRTSEFWQTLFTQLLALAVSVVALFGGRLDSTAVQALVPAAALFASAASSAWYSQSRSKVKSAHPSTLVPPDGV</sequence>
<feature type="compositionally biased region" description="Acidic residues" evidence="1">
    <location>
        <begin position="33"/>
        <end position="48"/>
    </location>
</feature>
<evidence type="ECO:0000256" key="1">
    <source>
        <dbReference type="SAM" id="MobiDB-lite"/>
    </source>
</evidence>
<feature type="compositionally biased region" description="Acidic residues" evidence="1">
    <location>
        <begin position="63"/>
        <end position="76"/>
    </location>
</feature>
<dbReference type="RefSeq" id="WP_345714879.1">
    <property type="nucleotide sequence ID" value="NZ_BAABFP010000002.1"/>
</dbReference>
<feature type="transmembrane region" description="Helical" evidence="2">
    <location>
        <begin position="142"/>
        <end position="162"/>
    </location>
</feature>
<feature type="region of interest" description="Disordered" evidence="1">
    <location>
        <begin position="1"/>
        <end position="97"/>
    </location>
</feature>
<protein>
    <recommendedName>
        <fullName evidence="5">Holin</fullName>
    </recommendedName>
</protein>
<reference evidence="4" key="1">
    <citation type="journal article" date="2019" name="Int. J. Syst. Evol. Microbiol.">
        <title>The Global Catalogue of Microorganisms (GCM) 10K type strain sequencing project: providing services to taxonomists for standard genome sequencing and annotation.</title>
        <authorList>
            <consortium name="The Broad Institute Genomics Platform"/>
            <consortium name="The Broad Institute Genome Sequencing Center for Infectious Disease"/>
            <person name="Wu L."/>
            <person name="Ma J."/>
        </authorList>
    </citation>
    <scope>NUCLEOTIDE SEQUENCE [LARGE SCALE GENOMIC DNA]</scope>
    <source>
        <strain evidence="4">KACC 14249</strain>
    </source>
</reference>
<keyword evidence="2" id="KW-0812">Transmembrane</keyword>
<accession>A0ABW1JGC5</accession>
<feature type="compositionally biased region" description="Low complexity" evidence="1">
    <location>
        <begin position="77"/>
        <end position="97"/>
    </location>
</feature>
<dbReference type="EMBL" id="JBHSRD010000004">
    <property type="protein sequence ID" value="MFC6008426.1"/>
    <property type="molecule type" value="Genomic_DNA"/>
</dbReference>
<evidence type="ECO:0000313" key="4">
    <source>
        <dbReference type="Proteomes" id="UP001596189"/>
    </source>
</evidence>
<evidence type="ECO:0000313" key="3">
    <source>
        <dbReference type="EMBL" id="MFC6008426.1"/>
    </source>
</evidence>
<comment type="caution">
    <text evidence="3">The sequence shown here is derived from an EMBL/GenBank/DDBJ whole genome shotgun (WGS) entry which is preliminary data.</text>
</comment>
<proteinExistence type="predicted"/>
<keyword evidence="2" id="KW-1133">Transmembrane helix</keyword>
<evidence type="ECO:0000256" key="2">
    <source>
        <dbReference type="SAM" id="Phobius"/>
    </source>
</evidence>
<name>A0ABW1JGC5_9ACTN</name>
<keyword evidence="2" id="KW-0472">Membrane</keyword>
<gene>
    <name evidence="3" type="ORF">ACFQDO_14910</name>
</gene>